<protein>
    <submittedName>
        <fullName evidence="1">Uncharacterized protein</fullName>
    </submittedName>
</protein>
<dbReference type="Proteomes" id="UP000095679">
    <property type="component" value="Unassembled WGS sequence"/>
</dbReference>
<gene>
    <name evidence="1" type="ORF">ERS852450_02086</name>
</gene>
<accession>A0A174GIU6</accession>
<proteinExistence type="predicted"/>
<dbReference type="AlphaFoldDB" id="A0A174GIU6"/>
<reference evidence="1 2" key="1">
    <citation type="submission" date="2015-09" db="EMBL/GenBank/DDBJ databases">
        <authorList>
            <consortium name="Pathogen Informatics"/>
        </authorList>
    </citation>
    <scope>NUCLEOTIDE SEQUENCE [LARGE SCALE GENOMIC DNA]</scope>
    <source>
        <strain evidence="1 2">2789STDY5834835</strain>
    </source>
</reference>
<evidence type="ECO:0000313" key="2">
    <source>
        <dbReference type="Proteomes" id="UP000095679"/>
    </source>
</evidence>
<dbReference type="EMBL" id="CYZL01000018">
    <property type="protein sequence ID" value="CUO61297.1"/>
    <property type="molecule type" value="Genomic_DNA"/>
</dbReference>
<sequence>MRVVDSDFLPQIFPRFFILVRLSPLPHKSILVHSAQKNSHNFIVFAEMMQMEQKIVDFFSIKVYLRIKIWIQNQISKIINQKRKSKTLSKEIGIFIYWVWEAGKGKRIYGKSKT</sequence>
<organism evidence="1 2">
    <name type="scientific">Anaerobutyricum hallii</name>
    <dbReference type="NCBI Taxonomy" id="39488"/>
    <lineage>
        <taxon>Bacteria</taxon>
        <taxon>Bacillati</taxon>
        <taxon>Bacillota</taxon>
        <taxon>Clostridia</taxon>
        <taxon>Lachnospirales</taxon>
        <taxon>Lachnospiraceae</taxon>
        <taxon>Anaerobutyricum</taxon>
    </lineage>
</organism>
<evidence type="ECO:0000313" key="1">
    <source>
        <dbReference type="EMBL" id="CUO61297.1"/>
    </source>
</evidence>
<name>A0A174GIU6_9FIRM</name>